<comment type="caution">
    <text evidence="1">The sequence shown here is derived from an EMBL/GenBank/DDBJ whole genome shotgun (WGS) entry which is preliminary data.</text>
</comment>
<organism evidence="1 2">
    <name type="scientific">Paenibacillus septentrionalis</name>
    <dbReference type="NCBI Taxonomy" id="429342"/>
    <lineage>
        <taxon>Bacteria</taxon>
        <taxon>Bacillati</taxon>
        <taxon>Bacillota</taxon>
        <taxon>Bacilli</taxon>
        <taxon>Bacillales</taxon>
        <taxon>Paenibacillaceae</taxon>
        <taxon>Paenibacillus</taxon>
    </lineage>
</organism>
<dbReference type="InterPro" id="IPR025942">
    <property type="entry name" value="SpoVIF"/>
</dbReference>
<evidence type="ECO:0000313" key="2">
    <source>
        <dbReference type="Proteomes" id="UP001596233"/>
    </source>
</evidence>
<reference evidence="2" key="1">
    <citation type="journal article" date="2019" name="Int. J. Syst. Evol. Microbiol.">
        <title>The Global Catalogue of Microorganisms (GCM) 10K type strain sequencing project: providing services to taxonomists for standard genome sequencing and annotation.</title>
        <authorList>
            <consortium name="The Broad Institute Genomics Platform"/>
            <consortium name="The Broad Institute Genome Sequencing Center for Infectious Disease"/>
            <person name="Wu L."/>
            <person name="Ma J."/>
        </authorList>
    </citation>
    <scope>NUCLEOTIDE SEQUENCE [LARGE SCALE GENOMIC DNA]</scope>
    <source>
        <strain evidence="2">PCU 280</strain>
    </source>
</reference>
<protein>
    <submittedName>
        <fullName evidence="1">Stage VI sporulation protein F</fullName>
    </submittedName>
</protein>
<proteinExistence type="predicted"/>
<dbReference type="Pfam" id="PF14069">
    <property type="entry name" value="SpoVIF"/>
    <property type="match status" value="1"/>
</dbReference>
<evidence type="ECO:0000313" key="1">
    <source>
        <dbReference type="EMBL" id="MFC6332296.1"/>
    </source>
</evidence>
<keyword evidence="2" id="KW-1185">Reference proteome</keyword>
<dbReference type="EMBL" id="JBHSTE010000002">
    <property type="protein sequence ID" value="MFC6332296.1"/>
    <property type="molecule type" value="Genomic_DNA"/>
</dbReference>
<accession>A0ABW1V347</accession>
<sequence>MSKDISKEVLNVVKRKTGKTISPASVGKVASTVQPNTLENEAELKKLIKRVAGMANIKLSDAKLNEVTKTIQSSGLQTSNIEALMKMMMK</sequence>
<name>A0ABW1V347_9BACL</name>
<dbReference type="Proteomes" id="UP001596233">
    <property type="component" value="Unassembled WGS sequence"/>
</dbReference>
<gene>
    <name evidence="1" type="ORF">ACFP56_06640</name>
</gene>
<dbReference type="RefSeq" id="WP_379232506.1">
    <property type="nucleotide sequence ID" value="NZ_JBHSTE010000002.1"/>
</dbReference>